<evidence type="ECO:0000256" key="1">
    <source>
        <dbReference type="ARBA" id="ARBA00004123"/>
    </source>
</evidence>
<evidence type="ECO:0000313" key="4">
    <source>
        <dbReference type="EMBL" id="KAJ1352661.1"/>
    </source>
</evidence>
<dbReference type="GO" id="GO:0003682">
    <property type="term" value="F:chromatin binding"/>
    <property type="evidence" value="ECO:0007669"/>
    <property type="project" value="TreeGrafter"/>
</dbReference>
<dbReference type="InterPro" id="IPR006910">
    <property type="entry name" value="Rad21_Rec8_N"/>
</dbReference>
<keyword evidence="2" id="KW-0539">Nucleus</keyword>
<proteinExistence type="predicted"/>
<dbReference type="Proteomes" id="UP001196413">
    <property type="component" value="Unassembled WGS sequence"/>
</dbReference>
<evidence type="ECO:0000256" key="2">
    <source>
        <dbReference type="ARBA" id="ARBA00023242"/>
    </source>
</evidence>
<evidence type="ECO:0000313" key="5">
    <source>
        <dbReference type="Proteomes" id="UP001196413"/>
    </source>
</evidence>
<dbReference type="GO" id="GO:0005634">
    <property type="term" value="C:nucleus"/>
    <property type="evidence" value="ECO:0007669"/>
    <property type="project" value="UniProtKB-SubCell"/>
</dbReference>
<reference evidence="4" key="1">
    <citation type="submission" date="2021-06" db="EMBL/GenBank/DDBJ databases">
        <title>Parelaphostrongylus tenuis whole genome reference sequence.</title>
        <authorList>
            <person name="Garwood T.J."/>
            <person name="Larsen P.A."/>
            <person name="Fountain-Jones N.M."/>
            <person name="Garbe J.R."/>
            <person name="Macchietto M.G."/>
            <person name="Kania S.A."/>
            <person name="Gerhold R.W."/>
            <person name="Richards J.E."/>
            <person name="Wolf T.M."/>
        </authorList>
    </citation>
    <scope>NUCLEOTIDE SEQUENCE</scope>
    <source>
        <strain evidence="4">MNPRO001-30</strain>
        <tissue evidence="4">Meninges</tissue>
    </source>
</reference>
<dbReference type="InterPro" id="IPR039781">
    <property type="entry name" value="Rad21/Rec8-like"/>
</dbReference>
<dbReference type="PANTHER" id="PTHR12585">
    <property type="entry name" value="SCC1 / RAD21 FAMILY MEMBER"/>
    <property type="match status" value="1"/>
</dbReference>
<gene>
    <name evidence="4" type="primary">REC8_1</name>
    <name evidence="4" type="ORF">KIN20_009060</name>
</gene>
<evidence type="ECO:0000259" key="3">
    <source>
        <dbReference type="Pfam" id="PF04825"/>
    </source>
</evidence>
<feature type="domain" description="Rad21/Rec8-like protein N-terminal" evidence="3">
    <location>
        <begin position="3"/>
        <end position="103"/>
    </location>
</feature>
<keyword evidence="5" id="KW-1185">Reference proteome</keyword>
<dbReference type="GO" id="GO:0006302">
    <property type="term" value="P:double-strand break repair"/>
    <property type="evidence" value="ECO:0007669"/>
    <property type="project" value="TreeGrafter"/>
</dbReference>
<organism evidence="4 5">
    <name type="scientific">Parelaphostrongylus tenuis</name>
    <name type="common">Meningeal worm</name>
    <dbReference type="NCBI Taxonomy" id="148309"/>
    <lineage>
        <taxon>Eukaryota</taxon>
        <taxon>Metazoa</taxon>
        <taxon>Ecdysozoa</taxon>
        <taxon>Nematoda</taxon>
        <taxon>Chromadorea</taxon>
        <taxon>Rhabditida</taxon>
        <taxon>Rhabditina</taxon>
        <taxon>Rhabditomorpha</taxon>
        <taxon>Strongyloidea</taxon>
        <taxon>Metastrongylidae</taxon>
        <taxon>Parelaphostrongylus</taxon>
    </lineage>
</organism>
<dbReference type="EMBL" id="JAHQIW010001506">
    <property type="protein sequence ID" value="KAJ1352661.1"/>
    <property type="molecule type" value="Genomic_DNA"/>
</dbReference>
<feature type="non-terminal residue" evidence="4">
    <location>
        <position position="1"/>
    </location>
</feature>
<comment type="subcellular location">
    <subcellularLocation>
        <location evidence="1">Nucleus</location>
    </subcellularLocation>
</comment>
<sequence length="146" mass="16492">MVMFFSTNLLVGRNAKFSLVWRAATSKKLPRRAVLGVSIPNTCRDILEFTSAEVFVEDGQLSKFSLYLLGQLIYGVTAIFGRQMKIFELDVRMAYENCKNLSVEISDNSTSNGCVFDLLHFSVPKCETATKYGADLIFWTGSFYRN</sequence>
<dbReference type="Pfam" id="PF04825">
    <property type="entry name" value="Rad21_Rec8_N"/>
    <property type="match status" value="1"/>
</dbReference>
<dbReference type="AlphaFoldDB" id="A0AAD5QN33"/>
<comment type="caution">
    <text evidence="4">The sequence shown here is derived from an EMBL/GenBank/DDBJ whole genome shotgun (WGS) entry which is preliminary data.</text>
</comment>
<dbReference type="GO" id="GO:0030893">
    <property type="term" value="C:meiotic cohesin complex"/>
    <property type="evidence" value="ECO:0007669"/>
    <property type="project" value="TreeGrafter"/>
</dbReference>
<dbReference type="GO" id="GO:0051177">
    <property type="term" value="P:meiotic sister chromatid cohesion"/>
    <property type="evidence" value="ECO:0007669"/>
    <property type="project" value="TreeGrafter"/>
</dbReference>
<name>A0AAD5QN33_PARTN</name>
<accession>A0AAD5QN33</accession>
<protein>
    <submittedName>
        <fullName evidence="4">Meiosis-specific component of sister chromatid cohesion complex</fullName>
    </submittedName>
</protein>
<dbReference type="PANTHER" id="PTHR12585:SF27">
    <property type="entry name" value="MEIOTIC RECOMBINATION PROTEIN REC8 HOMOLOG"/>
    <property type="match status" value="1"/>
</dbReference>